<keyword evidence="2" id="KW-1185">Reference proteome</keyword>
<accession>A0A067T2P3</accession>
<dbReference type="AlphaFoldDB" id="A0A067T2P3"/>
<protein>
    <submittedName>
        <fullName evidence="1">Uncharacterized protein</fullName>
    </submittedName>
</protein>
<dbReference type="Proteomes" id="UP000027222">
    <property type="component" value="Unassembled WGS sequence"/>
</dbReference>
<organism evidence="1 2">
    <name type="scientific">Galerina marginata (strain CBS 339.88)</name>
    <dbReference type="NCBI Taxonomy" id="685588"/>
    <lineage>
        <taxon>Eukaryota</taxon>
        <taxon>Fungi</taxon>
        <taxon>Dikarya</taxon>
        <taxon>Basidiomycota</taxon>
        <taxon>Agaricomycotina</taxon>
        <taxon>Agaricomycetes</taxon>
        <taxon>Agaricomycetidae</taxon>
        <taxon>Agaricales</taxon>
        <taxon>Agaricineae</taxon>
        <taxon>Strophariaceae</taxon>
        <taxon>Galerina</taxon>
    </lineage>
</organism>
<reference evidence="2" key="1">
    <citation type="journal article" date="2014" name="Proc. Natl. Acad. Sci. U.S.A.">
        <title>Extensive sampling of basidiomycete genomes demonstrates inadequacy of the white-rot/brown-rot paradigm for wood decay fungi.</title>
        <authorList>
            <person name="Riley R."/>
            <person name="Salamov A.A."/>
            <person name="Brown D.W."/>
            <person name="Nagy L.G."/>
            <person name="Floudas D."/>
            <person name="Held B.W."/>
            <person name="Levasseur A."/>
            <person name="Lombard V."/>
            <person name="Morin E."/>
            <person name="Otillar R."/>
            <person name="Lindquist E.A."/>
            <person name="Sun H."/>
            <person name="LaButti K.M."/>
            <person name="Schmutz J."/>
            <person name="Jabbour D."/>
            <person name="Luo H."/>
            <person name="Baker S.E."/>
            <person name="Pisabarro A.G."/>
            <person name="Walton J.D."/>
            <person name="Blanchette R.A."/>
            <person name="Henrissat B."/>
            <person name="Martin F."/>
            <person name="Cullen D."/>
            <person name="Hibbett D.S."/>
            <person name="Grigoriev I.V."/>
        </authorList>
    </citation>
    <scope>NUCLEOTIDE SEQUENCE [LARGE SCALE GENOMIC DNA]</scope>
    <source>
        <strain evidence="2">CBS 339.88</strain>
    </source>
</reference>
<dbReference type="STRING" id="685588.A0A067T2P3"/>
<feature type="non-terminal residue" evidence="1">
    <location>
        <position position="94"/>
    </location>
</feature>
<dbReference type="HOGENOM" id="CLU_001324_10_0_1"/>
<proteinExistence type="predicted"/>
<name>A0A067T2P3_GALM3</name>
<gene>
    <name evidence="1" type="ORF">GALMADRAFT_45819</name>
</gene>
<dbReference type="OrthoDB" id="3247165at2759"/>
<evidence type="ECO:0000313" key="1">
    <source>
        <dbReference type="EMBL" id="KDR77396.1"/>
    </source>
</evidence>
<dbReference type="EMBL" id="KL142376">
    <property type="protein sequence ID" value="KDR77396.1"/>
    <property type="molecule type" value="Genomic_DNA"/>
</dbReference>
<evidence type="ECO:0000313" key="2">
    <source>
        <dbReference type="Proteomes" id="UP000027222"/>
    </source>
</evidence>
<sequence length="94" mass="10722">MTDYASQEKTRPFNVVHLNSCFSHMSYYTCLSRSASAAGTIIMQGFEPSVITRGCSGYLRQEFREHEILDDITKLRYEQTLPIAIQGNTRNVLI</sequence>